<dbReference type="AlphaFoldDB" id="A0A6J6C5U8"/>
<keyword evidence="1" id="KW-1133">Transmembrane helix</keyword>
<sequence>MAENFETRLVRLRPRATALLLPTLVLAASSFSLMYFSELASPEVYQIVLWAAVACSFLFWLIPLLNWLAASLVVTNQRVIHRSGLFGLRKKVLQLTELSSIAAERPKPFRGKVISMLKVDGQELSVSGYSRSKLLAAAIEAEASKTL</sequence>
<evidence type="ECO:0000313" key="2">
    <source>
        <dbReference type="EMBL" id="CAB4546741.1"/>
    </source>
</evidence>
<accession>A0A6J6C5U8</accession>
<name>A0A6J6C5U8_9ZZZZ</name>
<reference evidence="2" key="1">
    <citation type="submission" date="2020-05" db="EMBL/GenBank/DDBJ databases">
        <authorList>
            <person name="Chiriac C."/>
            <person name="Salcher M."/>
            <person name="Ghai R."/>
            <person name="Kavagutti S V."/>
        </authorList>
    </citation>
    <scope>NUCLEOTIDE SEQUENCE</scope>
</reference>
<protein>
    <submittedName>
        <fullName evidence="2">Unannotated protein</fullName>
    </submittedName>
</protein>
<keyword evidence="1" id="KW-0812">Transmembrane</keyword>
<evidence type="ECO:0000256" key="1">
    <source>
        <dbReference type="SAM" id="Phobius"/>
    </source>
</evidence>
<feature type="transmembrane region" description="Helical" evidence="1">
    <location>
        <begin position="16"/>
        <end position="36"/>
    </location>
</feature>
<feature type="transmembrane region" description="Helical" evidence="1">
    <location>
        <begin position="48"/>
        <end position="74"/>
    </location>
</feature>
<gene>
    <name evidence="2" type="ORF">UFOPK1537_00021</name>
</gene>
<keyword evidence="1" id="KW-0472">Membrane</keyword>
<proteinExistence type="predicted"/>
<dbReference type="EMBL" id="CAEZSX010000002">
    <property type="protein sequence ID" value="CAB4546741.1"/>
    <property type="molecule type" value="Genomic_DNA"/>
</dbReference>
<organism evidence="2">
    <name type="scientific">freshwater metagenome</name>
    <dbReference type="NCBI Taxonomy" id="449393"/>
    <lineage>
        <taxon>unclassified sequences</taxon>
        <taxon>metagenomes</taxon>
        <taxon>ecological metagenomes</taxon>
    </lineage>
</organism>